<keyword evidence="1" id="KW-1133">Transmembrane helix</keyword>
<name>A0AAW4U3K0_9FIRM</name>
<organism evidence="2 3">
    <name type="scientific">Megamonas funiformis</name>
    <dbReference type="NCBI Taxonomy" id="437897"/>
    <lineage>
        <taxon>Bacteria</taxon>
        <taxon>Bacillati</taxon>
        <taxon>Bacillota</taxon>
        <taxon>Negativicutes</taxon>
        <taxon>Selenomonadales</taxon>
        <taxon>Selenomonadaceae</taxon>
        <taxon>Megamonas</taxon>
    </lineage>
</organism>
<comment type="caution">
    <text evidence="2">The sequence shown here is derived from an EMBL/GenBank/DDBJ whole genome shotgun (WGS) entry which is preliminary data.</text>
</comment>
<evidence type="ECO:0000256" key="1">
    <source>
        <dbReference type="SAM" id="Phobius"/>
    </source>
</evidence>
<gene>
    <name evidence="2" type="ORF">LIY65_10390</name>
</gene>
<evidence type="ECO:0000313" key="2">
    <source>
        <dbReference type="EMBL" id="MCB6829099.1"/>
    </source>
</evidence>
<keyword evidence="1" id="KW-0812">Transmembrane</keyword>
<protein>
    <submittedName>
        <fullName evidence="2">Uncharacterized protein</fullName>
    </submittedName>
</protein>
<accession>A0AAW4U3K0</accession>
<dbReference type="RefSeq" id="WP_227153245.1">
    <property type="nucleotide sequence ID" value="NZ_JAJCGD010000035.1"/>
</dbReference>
<evidence type="ECO:0000313" key="3">
    <source>
        <dbReference type="Proteomes" id="UP001198190"/>
    </source>
</evidence>
<sequence>MDIVINILGILKYIGIGIIAFFAFAIIITITFTILRFLVDMIVFIIISPFYILFHPIMFITKPKKCLKNILMKTPNIGEDMKRKNPKPITNMAGYLRAKREMENFISIEENGVPKYPY</sequence>
<dbReference type="EMBL" id="JAJCGD010000035">
    <property type="protein sequence ID" value="MCB6829099.1"/>
    <property type="molecule type" value="Genomic_DNA"/>
</dbReference>
<keyword evidence="1" id="KW-0472">Membrane</keyword>
<reference evidence="2" key="1">
    <citation type="submission" date="2021-10" db="EMBL/GenBank/DDBJ databases">
        <title>Collection of gut derived symbiotic bacterial strains cultured from healthy donors.</title>
        <authorList>
            <person name="Lin H."/>
            <person name="Littmann E."/>
            <person name="Claire K."/>
            <person name="Pamer E."/>
        </authorList>
    </citation>
    <scope>NUCLEOTIDE SEQUENCE</scope>
    <source>
        <strain evidence="2">MSK.7.16</strain>
    </source>
</reference>
<dbReference type="Proteomes" id="UP001198190">
    <property type="component" value="Unassembled WGS sequence"/>
</dbReference>
<dbReference type="AlphaFoldDB" id="A0AAW4U3K0"/>
<feature type="transmembrane region" description="Helical" evidence="1">
    <location>
        <begin position="41"/>
        <end position="60"/>
    </location>
</feature>
<proteinExistence type="predicted"/>
<feature type="transmembrane region" description="Helical" evidence="1">
    <location>
        <begin position="12"/>
        <end position="35"/>
    </location>
</feature>